<name>A0AA39MAE2_9BILA</name>
<feature type="domain" description="Large ribosomal subunit protein uL2 RNA-binding" evidence="5">
    <location>
        <begin position="74"/>
        <end position="155"/>
    </location>
</feature>
<dbReference type="InterPro" id="IPR014722">
    <property type="entry name" value="Rib_uL2_dom2"/>
</dbReference>
<dbReference type="Gene3D" id="2.30.30.30">
    <property type="match status" value="1"/>
</dbReference>
<dbReference type="GO" id="GO:0003735">
    <property type="term" value="F:structural constituent of ribosome"/>
    <property type="evidence" value="ECO:0007669"/>
    <property type="project" value="InterPro"/>
</dbReference>
<keyword evidence="7" id="KW-1185">Reference proteome</keyword>
<evidence type="ECO:0000256" key="2">
    <source>
        <dbReference type="ARBA" id="ARBA00022980"/>
    </source>
</evidence>
<dbReference type="InterPro" id="IPR022666">
    <property type="entry name" value="Ribosomal_uL2_RNA-bd_dom"/>
</dbReference>
<dbReference type="SMART" id="SM01383">
    <property type="entry name" value="Ribosomal_L2"/>
    <property type="match status" value="1"/>
</dbReference>
<dbReference type="InterPro" id="IPR022669">
    <property type="entry name" value="Ribosomal_uL2_C"/>
</dbReference>
<organism evidence="6 7">
    <name type="scientific">Steinernema hermaphroditum</name>
    <dbReference type="NCBI Taxonomy" id="289476"/>
    <lineage>
        <taxon>Eukaryota</taxon>
        <taxon>Metazoa</taxon>
        <taxon>Ecdysozoa</taxon>
        <taxon>Nematoda</taxon>
        <taxon>Chromadorea</taxon>
        <taxon>Rhabditida</taxon>
        <taxon>Tylenchina</taxon>
        <taxon>Panagrolaimomorpha</taxon>
        <taxon>Strongyloidoidea</taxon>
        <taxon>Steinernematidae</taxon>
        <taxon>Steinernema</taxon>
    </lineage>
</organism>
<dbReference type="SUPFAM" id="SSF50249">
    <property type="entry name" value="Nucleic acid-binding proteins"/>
    <property type="match status" value="1"/>
</dbReference>
<protein>
    <recommendedName>
        <fullName evidence="8">Ribosomal protein L2 C-terminal domain-containing protein</fullName>
    </recommendedName>
</protein>
<evidence type="ECO:0000259" key="4">
    <source>
        <dbReference type="SMART" id="SM01382"/>
    </source>
</evidence>
<comment type="caution">
    <text evidence="6">The sequence shown here is derived from an EMBL/GenBank/DDBJ whole genome shotgun (WGS) entry which is preliminary data.</text>
</comment>
<dbReference type="InterPro" id="IPR002171">
    <property type="entry name" value="Ribosomal_uL2"/>
</dbReference>
<dbReference type="Pfam" id="PF03947">
    <property type="entry name" value="Ribosomal_L2_C"/>
    <property type="match status" value="1"/>
</dbReference>
<dbReference type="PANTHER" id="PTHR13691">
    <property type="entry name" value="RIBOSOMAL PROTEIN L2"/>
    <property type="match status" value="1"/>
</dbReference>
<dbReference type="GO" id="GO:0005762">
    <property type="term" value="C:mitochondrial large ribosomal subunit"/>
    <property type="evidence" value="ECO:0007669"/>
    <property type="project" value="TreeGrafter"/>
</dbReference>
<comment type="similarity">
    <text evidence="1">Belongs to the universal ribosomal protein uL2 family.</text>
</comment>
<dbReference type="InterPro" id="IPR008991">
    <property type="entry name" value="Translation_prot_SH3-like_sf"/>
</dbReference>
<dbReference type="Gene3D" id="2.40.50.140">
    <property type="entry name" value="Nucleic acid-binding proteins"/>
    <property type="match status" value="1"/>
</dbReference>
<sequence>MLRSLCAQTSVLRLSAAALGAESELAMGALQSKRNLPAKGTKPLPRMLWDKEDLKKQSGGEYTHKPLRVRRLGGRDPVTWHKINQHIGGGVKFDYFMVDFHRRGPDHPTETYDERVLEVRRDPNRSSHIALVAGENGKRWILATENMQAGQIIRTSGHIPANPIVGAEGDSYPLGALAPGSVINSVERYPNEESEVFIVRAGTCATVVRHQGDYVVVRLPHKHEFSLHKSCMATVGRLSHADFDNKIYGSAQMHRRFGYKMASGLFHKKDGYFGRKVRALPPVRTLVAPEAEPPRKKVYTLTKTQCSGVKGPTAQVHILVDAGYTNRTYQD</sequence>
<keyword evidence="3" id="KW-0687">Ribonucleoprotein</keyword>
<dbReference type="Pfam" id="PF00181">
    <property type="entry name" value="Ribosomal_L2_N"/>
    <property type="match status" value="1"/>
</dbReference>
<dbReference type="InterPro" id="IPR012340">
    <property type="entry name" value="NA-bd_OB-fold"/>
</dbReference>
<evidence type="ECO:0000256" key="1">
    <source>
        <dbReference type="ARBA" id="ARBA00005636"/>
    </source>
</evidence>
<dbReference type="SUPFAM" id="SSF50104">
    <property type="entry name" value="Translation proteins SH3-like domain"/>
    <property type="match status" value="1"/>
</dbReference>
<evidence type="ECO:0008006" key="8">
    <source>
        <dbReference type="Google" id="ProtNLM"/>
    </source>
</evidence>
<dbReference type="PANTHER" id="PTHR13691:SF73">
    <property type="entry name" value="LARGE RIBOSOMAL SUBUNIT PROTEIN UL2M"/>
    <property type="match status" value="1"/>
</dbReference>
<dbReference type="SMART" id="SM01382">
    <property type="entry name" value="Ribosomal_L2_C"/>
    <property type="match status" value="1"/>
</dbReference>
<dbReference type="Proteomes" id="UP001175271">
    <property type="component" value="Unassembled WGS sequence"/>
</dbReference>
<evidence type="ECO:0000259" key="5">
    <source>
        <dbReference type="SMART" id="SM01383"/>
    </source>
</evidence>
<dbReference type="EMBL" id="JAUCMV010000001">
    <property type="protein sequence ID" value="KAK0426603.1"/>
    <property type="molecule type" value="Genomic_DNA"/>
</dbReference>
<evidence type="ECO:0000313" key="7">
    <source>
        <dbReference type="Proteomes" id="UP001175271"/>
    </source>
</evidence>
<proteinExistence type="inferred from homology"/>
<dbReference type="GO" id="GO:0003723">
    <property type="term" value="F:RNA binding"/>
    <property type="evidence" value="ECO:0007669"/>
    <property type="project" value="TreeGrafter"/>
</dbReference>
<dbReference type="AlphaFoldDB" id="A0AA39MAE2"/>
<keyword evidence="2" id="KW-0689">Ribosomal protein</keyword>
<evidence type="ECO:0000256" key="3">
    <source>
        <dbReference type="ARBA" id="ARBA00023274"/>
    </source>
</evidence>
<accession>A0AA39MAE2</accession>
<gene>
    <name evidence="6" type="ORF">QR680_009798</name>
</gene>
<dbReference type="GO" id="GO:0032543">
    <property type="term" value="P:mitochondrial translation"/>
    <property type="evidence" value="ECO:0007669"/>
    <property type="project" value="TreeGrafter"/>
</dbReference>
<evidence type="ECO:0000313" key="6">
    <source>
        <dbReference type="EMBL" id="KAK0426603.1"/>
    </source>
</evidence>
<dbReference type="FunFam" id="2.40.50.140:FF:000428">
    <property type="entry name" value="Mitochondrial Ribosomal Protein, Large"/>
    <property type="match status" value="1"/>
</dbReference>
<feature type="domain" description="Large ribosomal subunit protein uL2 C-terminal" evidence="4">
    <location>
        <begin position="166"/>
        <end position="293"/>
    </location>
</feature>
<reference evidence="6" key="1">
    <citation type="submission" date="2023-06" db="EMBL/GenBank/DDBJ databases">
        <title>Genomic analysis of the entomopathogenic nematode Steinernema hermaphroditum.</title>
        <authorList>
            <person name="Schwarz E.M."/>
            <person name="Heppert J.K."/>
            <person name="Baniya A."/>
            <person name="Schwartz H.T."/>
            <person name="Tan C.-H."/>
            <person name="Antoshechkin I."/>
            <person name="Sternberg P.W."/>
            <person name="Goodrich-Blair H."/>
            <person name="Dillman A.R."/>
        </authorList>
    </citation>
    <scope>NUCLEOTIDE SEQUENCE</scope>
    <source>
        <strain evidence="6">PS9179</strain>
        <tissue evidence="6">Whole animal</tissue>
    </source>
</reference>